<name>A0A4C1UKK4_EUMVA</name>
<reference evidence="1 2" key="1">
    <citation type="journal article" date="2019" name="Commun. Biol.">
        <title>The bagworm genome reveals a unique fibroin gene that provides high tensile strength.</title>
        <authorList>
            <person name="Kono N."/>
            <person name="Nakamura H."/>
            <person name="Ohtoshi R."/>
            <person name="Tomita M."/>
            <person name="Numata K."/>
            <person name="Arakawa K."/>
        </authorList>
    </citation>
    <scope>NUCLEOTIDE SEQUENCE [LARGE SCALE GENOMIC DNA]</scope>
</reference>
<sequence length="100" mass="11446">MIFPGFVQIGTETRSGIRFENRTGRSIESKTRIRIENEAQIETENGTEVKIKYGTEMKITNRRQIQGVIGVMIPPGLRSCFTITIELEPVLTEPRMRDPH</sequence>
<comment type="caution">
    <text evidence="1">The sequence shown here is derived from an EMBL/GenBank/DDBJ whole genome shotgun (WGS) entry which is preliminary data.</text>
</comment>
<protein>
    <submittedName>
        <fullName evidence="1">Uncharacterized protein</fullName>
    </submittedName>
</protein>
<evidence type="ECO:0000313" key="2">
    <source>
        <dbReference type="Proteomes" id="UP000299102"/>
    </source>
</evidence>
<dbReference type="Proteomes" id="UP000299102">
    <property type="component" value="Unassembled WGS sequence"/>
</dbReference>
<gene>
    <name evidence="1" type="ORF">EVAR_86008_1</name>
</gene>
<dbReference type="AlphaFoldDB" id="A0A4C1UKK4"/>
<evidence type="ECO:0000313" key="1">
    <source>
        <dbReference type="EMBL" id="GBP26506.1"/>
    </source>
</evidence>
<proteinExistence type="predicted"/>
<keyword evidence="2" id="KW-1185">Reference proteome</keyword>
<organism evidence="1 2">
    <name type="scientific">Eumeta variegata</name>
    <name type="common">Bagworm moth</name>
    <name type="synonym">Eumeta japonica</name>
    <dbReference type="NCBI Taxonomy" id="151549"/>
    <lineage>
        <taxon>Eukaryota</taxon>
        <taxon>Metazoa</taxon>
        <taxon>Ecdysozoa</taxon>
        <taxon>Arthropoda</taxon>
        <taxon>Hexapoda</taxon>
        <taxon>Insecta</taxon>
        <taxon>Pterygota</taxon>
        <taxon>Neoptera</taxon>
        <taxon>Endopterygota</taxon>
        <taxon>Lepidoptera</taxon>
        <taxon>Glossata</taxon>
        <taxon>Ditrysia</taxon>
        <taxon>Tineoidea</taxon>
        <taxon>Psychidae</taxon>
        <taxon>Oiketicinae</taxon>
        <taxon>Eumeta</taxon>
    </lineage>
</organism>
<dbReference type="EMBL" id="BGZK01000181">
    <property type="protein sequence ID" value="GBP26506.1"/>
    <property type="molecule type" value="Genomic_DNA"/>
</dbReference>
<accession>A0A4C1UKK4</accession>